<dbReference type="OrthoDB" id="3060037at2759"/>
<name>B0DWR1_LACBS</name>
<gene>
    <name evidence="1" type="ORF">LACBIDRAFT_333639</name>
</gene>
<dbReference type="RefSeq" id="XP_001888332.1">
    <property type="nucleotide sequence ID" value="XM_001888297.1"/>
</dbReference>
<evidence type="ECO:0000313" key="1">
    <source>
        <dbReference type="EMBL" id="EDR00937.1"/>
    </source>
</evidence>
<evidence type="ECO:0000313" key="2">
    <source>
        <dbReference type="Proteomes" id="UP000001194"/>
    </source>
</evidence>
<dbReference type="EMBL" id="DS547144">
    <property type="protein sequence ID" value="EDR00937.1"/>
    <property type="molecule type" value="Genomic_DNA"/>
</dbReference>
<protein>
    <submittedName>
        <fullName evidence="1">Predicted protein</fullName>
    </submittedName>
</protein>
<dbReference type="InParanoid" id="B0DWR1"/>
<proteinExistence type="predicted"/>
<dbReference type="AlphaFoldDB" id="B0DWR1"/>
<sequence length="579" mass="64497">MSQSATCQLNDESLLWAQVPSLALSMRAAKTSTASTALQSTATAPYVTYTTTAIQVNNVATTDCFHSHLVALLSICEVSFSRAQISRIHYTTSSYPLAYQSPFPTRLAGYPVNDIEPYACVSLPFSEAFSLGHRVHPMSHLKFVAIRLLITPSFQHVTPSTTSFVACQRCPYPVNESVHLSLSLSNNDTPPFQDPPSLYLKSAMDSDTSSLAHMHFINSLNRFERLLFAFDDKLAVNSTELAPLLGLDVLKASNAVTLHPTAMTASSKGEYKTLASIVSAYRMFEVLALDCEIGGLQPPIRLLSPLSFNKSEKDSEKIVGFDKLENWPKVLLKFRKLIGQSGLPQIPDDLQAGSKHLALLWMASKNKEKVGYINVVDNFLQAALHLYYLKMTQFPDGSLPDYPDILNDCLHIFKDETSTDEFINDQEEGTYYLEHLRDGETASHTLHQLGTPLQLALLLTPFYLLFPFQIITRSYNRRLVLEAFAELTPRKTPLVLKIERSIWCSLIALADVTITPHEALTQLVSRLPWAEIEAASNNPRDCQMFCTPLAQPSSSSTCHAITFYDSEHATKLFRPTCNM</sequence>
<keyword evidence="2" id="KW-1185">Reference proteome</keyword>
<accession>B0DWR1</accession>
<organism evidence="2">
    <name type="scientific">Laccaria bicolor (strain S238N-H82 / ATCC MYA-4686)</name>
    <name type="common">Bicoloured deceiver</name>
    <name type="synonym">Laccaria laccata var. bicolor</name>
    <dbReference type="NCBI Taxonomy" id="486041"/>
    <lineage>
        <taxon>Eukaryota</taxon>
        <taxon>Fungi</taxon>
        <taxon>Dikarya</taxon>
        <taxon>Basidiomycota</taxon>
        <taxon>Agaricomycotina</taxon>
        <taxon>Agaricomycetes</taxon>
        <taxon>Agaricomycetidae</taxon>
        <taxon>Agaricales</taxon>
        <taxon>Agaricineae</taxon>
        <taxon>Hydnangiaceae</taxon>
        <taxon>Laccaria</taxon>
    </lineage>
</organism>
<dbReference type="HOGENOM" id="CLU_470953_0_0_1"/>
<dbReference type="Proteomes" id="UP000001194">
    <property type="component" value="Unassembled WGS sequence"/>
</dbReference>
<dbReference type="GeneID" id="6084040"/>
<dbReference type="KEGG" id="lbc:LACBIDRAFT_333639"/>
<reference evidence="1 2" key="1">
    <citation type="journal article" date="2008" name="Nature">
        <title>The genome of Laccaria bicolor provides insights into mycorrhizal symbiosis.</title>
        <authorList>
            <person name="Martin F."/>
            <person name="Aerts A."/>
            <person name="Ahren D."/>
            <person name="Brun A."/>
            <person name="Danchin E.G.J."/>
            <person name="Duchaussoy F."/>
            <person name="Gibon J."/>
            <person name="Kohler A."/>
            <person name="Lindquist E."/>
            <person name="Pereda V."/>
            <person name="Salamov A."/>
            <person name="Shapiro H.J."/>
            <person name="Wuyts J."/>
            <person name="Blaudez D."/>
            <person name="Buee M."/>
            <person name="Brokstein P."/>
            <person name="Canbaeck B."/>
            <person name="Cohen D."/>
            <person name="Courty P.E."/>
            <person name="Coutinho P.M."/>
            <person name="Delaruelle C."/>
            <person name="Detter J.C."/>
            <person name="Deveau A."/>
            <person name="DiFazio S."/>
            <person name="Duplessis S."/>
            <person name="Fraissinet-Tachet L."/>
            <person name="Lucic E."/>
            <person name="Frey-Klett P."/>
            <person name="Fourrey C."/>
            <person name="Feussner I."/>
            <person name="Gay G."/>
            <person name="Grimwood J."/>
            <person name="Hoegger P.J."/>
            <person name="Jain P."/>
            <person name="Kilaru S."/>
            <person name="Labbe J."/>
            <person name="Lin Y.C."/>
            <person name="Legue V."/>
            <person name="Le Tacon F."/>
            <person name="Marmeisse R."/>
            <person name="Melayah D."/>
            <person name="Montanini B."/>
            <person name="Muratet M."/>
            <person name="Nehls U."/>
            <person name="Niculita-Hirzel H."/>
            <person name="Oudot-Le Secq M.P."/>
            <person name="Peter M."/>
            <person name="Quesneville H."/>
            <person name="Rajashekar B."/>
            <person name="Reich M."/>
            <person name="Rouhier N."/>
            <person name="Schmutz J."/>
            <person name="Yin T."/>
            <person name="Chalot M."/>
            <person name="Henrissat B."/>
            <person name="Kuees U."/>
            <person name="Lucas S."/>
            <person name="Van de Peer Y."/>
            <person name="Podila G.K."/>
            <person name="Polle A."/>
            <person name="Pukkila P.J."/>
            <person name="Richardson P.M."/>
            <person name="Rouze P."/>
            <person name="Sanders I.R."/>
            <person name="Stajich J.E."/>
            <person name="Tunlid A."/>
            <person name="Tuskan G."/>
            <person name="Grigoriev I.V."/>
        </authorList>
    </citation>
    <scope>NUCLEOTIDE SEQUENCE [LARGE SCALE GENOMIC DNA]</scope>
    <source>
        <strain evidence="2">S238N-H82 / ATCC MYA-4686</strain>
    </source>
</reference>